<feature type="domain" description="VPS10" evidence="6">
    <location>
        <begin position="1"/>
        <end position="652"/>
    </location>
</feature>
<keyword evidence="2" id="KW-0325">Glycoprotein</keyword>
<gene>
    <name evidence="7" type="ORF">EMH_0073680</name>
</gene>
<dbReference type="Gene3D" id="2.10.70.80">
    <property type="match status" value="1"/>
</dbReference>
<proteinExistence type="predicted"/>
<dbReference type="GeneID" id="25381860"/>
<accession>U6KJ32</accession>
<feature type="coiled-coil region" evidence="3">
    <location>
        <begin position="272"/>
        <end position="309"/>
    </location>
</feature>
<dbReference type="Proteomes" id="UP000030744">
    <property type="component" value="Unassembled WGS sequence"/>
</dbReference>
<feature type="region of interest" description="Disordered" evidence="4">
    <location>
        <begin position="710"/>
        <end position="754"/>
    </location>
</feature>
<keyword evidence="5" id="KW-1133">Transmembrane helix</keyword>
<dbReference type="SUPFAM" id="SSF110296">
    <property type="entry name" value="Oligoxyloglucan reducing end-specific cellobiohydrolase"/>
    <property type="match status" value="1"/>
</dbReference>
<organism evidence="7 8">
    <name type="scientific">Eimeria mitis</name>
    <dbReference type="NCBI Taxonomy" id="44415"/>
    <lineage>
        <taxon>Eukaryota</taxon>
        <taxon>Sar</taxon>
        <taxon>Alveolata</taxon>
        <taxon>Apicomplexa</taxon>
        <taxon>Conoidasida</taxon>
        <taxon>Coccidia</taxon>
        <taxon>Eucoccidiorida</taxon>
        <taxon>Eimeriorina</taxon>
        <taxon>Eimeriidae</taxon>
        <taxon>Eimeria</taxon>
    </lineage>
</organism>
<evidence type="ECO:0000313" key="8">
    <source>
        <dbReference type="Proteomes" id="UP000030744"/>
    </source>
</evidence>
<feature type="transmembrane region" description="Helical" evidence="5">
    <location>
        <begin position="659"/>
        <end position="678"/>
    </location>
</feature>
<dbReference type="RefSeq" id="XP_013358031.1">
    <property type="nucleotide sequence ID" value="XM_013502577.1"/>
</dbReference>
<evidence type="ECO:0000256" key="1">
    <source>
        <dbReference type="ARBA" id="ARBA00022737"/>
    </source>
</evidence>
<evidence type="ECO:0000256" key="3">
    <source>
        <dbReference type="SAM" id="Coils"/>
    </source>
</evidence>
<keyword evidence="1" id="KW-0677">Repeat</keyword>
<dbReference type="SMART" id="SM00602">
    <property type="entry name" value="VPS10"/>
    <property type="match status" value="1"/>
</dbReference>
<dbReference type="Pfam" id="PF15901">
    <property type="entry name" value="Sortilin_C"/>
    <property type="match status" value="1"/>
</dbReference>
<dbReference type="InterPro" id="IPR031777">
    <property type="entry name" value="Sortilin_C"/>
</dbReference>
<keyword evidence="3" id="KW-0175">Coiled coil</keyword>
<dbReference type="InterPro" id="IPR031778">
    <property type="entry name" value="Sortilin_N"/>
</dbReference>
<evidence type="ECO:0000256" key="5">
    <source>
        <dbReference type="SAM" id="Phobius"/>
    </source>
</evidence>
<sequence>MVSPVNKNIVVVVGSKRNHFISEDAAASFRRLQYSATIHNFHFHPTRSTYALLSTWTDACYSRPTTSSSSSSSSSSSGSGSGGEECNHQLFYTPDLGRTFKKSKNVDLMISRDFGRSFSRLVYRGNKFLLSNGYVFVAKVKDVVKQTVTLLVSTDGGNTFAAAKLPVEVEEKSYTVLDTSEGAIMLHVNHGGEGGRDSGNVYISDGKGIRFSLSLPNNIRAGTGECEFDKVLSMEGVYIANFRDSIETGAAAAAAAAVGGGVAAAGSTGPNASAAAAAAAAAAAEAERMKEEEQEAEGITAEVERKHAKVANKARREEVTRTAISFDKGGVWSYLKAPRVDSRGQKIDCNPSNCWLHLNGITKFNEYAPFYSVENAVGIIMATGNVGSYLRSEKEEVNTYLSRDGGLTWVEAHKGAFIYEMGDHGGLLVMADDTKKTNAKVANKARREEVVFSWNEGQSWYDFELGSEPLFVDNIVIEPNSSSVEFLLYGKRENDNAGVLFHLDFAALNQQRCKGIWAADSVSSDYETWSPSGKHITYTRRKQTSECFNGRDFQRPRSVEVCPCTMQDYECEYGFERAVGSVHCLPTDVAAAAASTAAGLNQLADAEDAAAAAACTSSAFFYTAAYRKVPGDVCEGGWVPEKVAVPCPAHSPVSRGGKLVLLLISLIVLAMCIFNYLARTGRLKAFFRNTGFETFANVSYAIVGNAPAAAWSDEGGGGNPRKGGHGGEEMEGRVRGTAKYEPELSFIDAEQVNQ</sequence>
<dbReference type="EMBL" id="HG688500">
    <property type="protein sequence ID" value="CDJ35453.1"/>
    <property type="molecule type" value="Genomic_DNA"/>
</dbReference>
<name>U6KJ32_9EIME</name>
<feature type="region of interest" description="Disordered" evidence="4">
    <location>
        <begin position="62"/>
        <end position="83"/>
    </location>
</feature>
<dbReference type="PANTHER" id="PTHR12106:SF27">
    <property type="entry name" value="SORTILIN-RELATED RECEPTOR"/>
    <property type="match status" value="1"/>
</dbReference>
<protein>
    <submittedName>
        <fullName evidence="7">Sortilin, putative</fullName>
    </submittedName>
</protein>
<evidence type="ECO:0000259" key="6">
    <source>
        <dbReference type="SMART" id="SM00602"/>
    </source>
</evidence>
<dbReference type="OrthoDB" id="354238at2759"/>
<keyword evidence="5" id="KW-0812">Transmembrane</keyword>
<dbReference type="VEuPathDB" id="ToxoDB:EMH_0073680"/>
<dbReference type="Gene3D" id="3.30.60.270">
    <property type="match status" value="1"/>
</dbReference>
<dbReference type="InterPro" id="IPR050310">
    <property type="entry name" value="VPS10-sortilin"/>
</dbReference>
<dbReference type="GO" id="GO:0016020">
    <property type="term" value="C:membrane"/>
    <property type="evidence" value="ECO:0007669"/>
    <property type="project" value="InterPro"/>
</dbReference>
<evidence type="ECO:0000313" key="7">
    <source>
        <dbReference type="EMBL" id="CDJ35453.1"/>
    </source>
</evidence>
<feature type="compositionally biased region" description="Low complexity" evidence="4">
    <location>
        <begin position="67"/>
        <end position="78"/>
    </location>
</feature>
<dbReference type="GO" id="GO:0006892">
    <property type="term" value="P:post-Golgi vesicle-mediated transport"/>
    <property type="evidence" value="ECO:0007669"/>
    <property type="project" value="TreeGrafter"/>
</dbReference>
<dbReference type="Pfam" id="PF15902">
    <property type="entry name" value="Sortilin-Vps10"/>
    <property type="match status" value="2"/>
</dbReference>
<dbReference type="PANTHER" id="PTHR12106">
    <property type="entry name" value="SORTILIN RELATED"/>
    <property type="match status" value="1"/>
</dbReference>
<evidence type="ECO:0000256" key="2">
    <source>
        <dbReference type="ARBA" id="ARBA00023180"/>
    </source>
</evidence>
<dbReference type="InterPro" id="IPR006581">
    <property type="entry name" value="VPS10"/>
</dbReference>
<dbReference type="GO" id="GO:0005794">
    <property type="term" value="C:Golgi apparatus"/>
    <property type="evidence" value="ECO:0007669"/>
    <property type="project" value="TreeGrafter"/>
</dbReference>
<evidence type="ECO:0000256" key="4">
    <source>
        <dbReference type="SAM" id="MobiDB-lite"/>
    </source>
</evidence>
<feature type="compositionally biased region" description="Basic and acidic residues" evidence="4">
    <location>
        <begin position="725"/>
        <end position="742"/>
    </location>
</feature>
<reference evidence="7" key="1">
    <citation type="submission" date="2013-10" db="EMBL/GenBank/DDBJ databases">
        <title>Genomic analysis of the causative agents of coccidiosis in chickens.</title>
        <authorList>
            <person name="Reid A.J."/>
            <person name="Blake D."/>
            <person name="Billington K."/>
            <person name="Browne H."/>
            <person name="Dunn M."/>
            <person name="Hung S."/>
            <person name="Kawahara F."/>
            <person name="Miranda-Saavedra D."/>
            <person name="Mourier T."/>
            <person name="Nagra H."/>
            <person name="Otto T.D."/>
            <person name="Rawlings N."/>
            <person name="Sanchez A."/>
            <person name="Sanders M."/>
            <person name="Subramaniam C."/>
            <person name="Tay Y."/>
            <person name="Dear P."/>
            <person name="Doerig C."/>
            <person name="Gruber A."/>
            <person name="Parkinson J."/>
            <person name="Shirley M."/>
            <person name="Wan K.L."/>
            <person name="Berriman M."/>
            <person name="Tomley F."/>
            <person name="Pain A."/>
        </authorList>
    </citation>
    <scope>NUCLEOTIDE SEQUENCE [LARGE SCALE GENOMIC DNA]</scope>
    <source>
        <strain evidence="7">Houghton</strain>
    </source>
</reference>
<reference evidence="7" key="2">
    <citation type="submission" date="2013-10" db="EMBL/GenBank/DDBJ databases">
        <authorList>
            <person name="Aslett M."/>
        </authorList>
    </citation>
    <scope>NUCLEOTIDE SEQUENCE [LARGE SCALE GENOMIC DNA]</scope>
    <source>
        <strain evidence="7">Houghton</strain>
    </source>
</reference>
<keyword evidence="8" id="KW-1185">Reference proteome</keyword>
<dbReference type="AlphaFoldDB" id="U6KJ32"/>
<keyword evidence="5" id="KW-0472">Membrane</keyword>